<dbReference type="AlphaFoldDB" id="A0A813WM79"/>
<keyword evidence="8" id="KW-0472">Membrane</keyword>
<evidence type="ECO:0000256" key="4">
    <source>
        <dbReference type="ARBA" id="ARBA00023163"/>
    </source>
</evidence>
<feature type="coiled-coil region" evidence="6">
    <location>
        <begin position="378"/>
        <end position="405"/>
    </location>
</feature>
<evidence type="ECO:0000313" key="12">
    <source>
        <dbReference type="EMBL" id="CAF3643433.1"/>
    </source>
</evidence>
<dbReference type="EMBL" id="CAJOBA010008536">
    <property type="protein sequence ID" value="CAF3830733.1"/>
    <property type="molecule type" value="Genomic_DNA"/>
</dbReference>
<evidence type="ECO:0000256" key="2">
    <source>
        <dbReference type="ARBA" id="ARBA00023015"/>
    </source>
</evidence>
<evidence type="ECO:0000313" key="13">
    <source>
        <dbReference type="EMBL" id="CAF3830733.1"/>
    </source>
</evidence>
<sequence>MDSIISSSDFPLIDDHVISCDLLGGFDLTMDNIPNSKLIYYNDTIDSSEQETAIKMMDELSPEFKSEFDELFDNIDIGLFEDSSSTNVNDLFPDFFSSSSPIDSTFPCSQIKCDVGTDPMTLTQQTEQQLPVSDISEPKQVNTITIPQLPTRTTKIIHLKRALTNEKANFVHIEPSSNNTSVRTYPSFIQISGLPSSKPTILISAKPAQTTQQTIPAGCYQLLLENNNKLQTGTIINEATTTTTLGEECNMGESEFFDTDFPMTPSTHSESADDRTTSPDITTNEYPTYISSTGTRRHQNALVKLSSSSNSFVSSTMLTDLGKLPSCGSLLLTDEELKLIKQEGYQIPTKLPLTKTEEKIMKKIRRKIKNKISAQESRRKKKEYVDTLERQVAKYMDENGILKDKLSSIEKNHRYKLQSLRSMVGKGTTTTGTVLMVLVLFFAVLFGIWSPITNKQEDFMRSSSSNSLSRSSNQDRSNSNGLVTQPTAKLLDHKDIKQEPSPATFSPYVANYKSRVLLSVSDEQQQERDDNKKYGPYLPNKYKYSSNVKQLHAPAHTYSHAIQKYMNKKLKTESVPSDADVVMNQTYSTNYHEKLPCLKRPLSSTHEPSVILTDNKIKFNTGVRPNHTSNYRINEKVVVIDLSDQMERFIGHNGTNLYGDAKPLKIIRVERTTPSTINDTLKNNHSA</sequence>
<evidence type="ECO:0000256" key="1">
    <source>
        <dbReference type="ARBA" id="ARBA00004123"/>
    </source>
</evidence>
<dbReference type="PROSITE" id="PS50217">
    <property type="entry name" value="BZIP"/>
    <property type="match status" value="1"/>
</dbReference>
<dbReference type="GO" id="GO:0000981">
    <property type="term" value="F:DNA-binding transcription factor activity, RNA polymerase II-specific"/>
    <property type="evidence" value="ECO:0007669"/>
    <property type="project" value="TreeGrafter"/>
</dbReference>
<evidence type="ECO:0000256" key="6">
    <source>
        <dbReference type="SAM" id="Coils"/>
    </source>
</evidence>
<name>A0A813WM79_9BILA</name>
<dbReference type="Proteomes" id="UP000681722">
    <property type="component" value="Unassembled WGS sequence"/>
</dbReference>
<comment type="subcellular location">
    <subcellularLocation>
        <location evidence="1">Nucleus</location>
    </subcellularLocation>
</comment>
<evidence type="ECO:0000313" key="11">
    <source>
        <dbReference type="EMBL" id="CAF1065661.1"/>
    </source>
</evidence>
<evidence type="ECO:0000256" key="5">
    <source>
        <dbReference type="ARBA" id="ARBA00023242"/>
    </source>
</evidence>
<dbReference type="Proteomes" id="UP000682733">
    <property type="component" value="Unassembled WGS sequence"/>
</dbReference>
<evidence type="ECO:0000256" key="8">
    <source>
        <dbReference type="SAM" id="Phobius"/>
    </source>
</evidence>
<dbReference type="PANTHER" id="PTHR46004">
    <property type="entry name" value="CYCLIC AMP RESPONSE ELEMENT-BINDING PROTEIN A"/>
    <property type="match status" value="1"/>
</dbReference>
<reference evidence="10" key="1">
    <citation type="submission" date="2021-02" db="EMBL/GenBank/DDBJ databases">
        <authorList>
            <person name="Nowell W R."/>
        </authorList>
    </citation>
    <scope>NUCLEOTIDE SEQUENCE</scope>
</reference>
<dbReference type="EMBL" id="CAJNOK010008521">
    <property type="protein sequence ID" value="CAF1065661.1"/>
    <property type="molecule type" value="Genomic_DNA"/>
</dbReference>
<evidence type="ECO:0000313" key="14">
    <source>
        <dbReference type="Proteomes" id="UP000663829"/>
    </source>
</evidence>
<dbReference type="OrthoDB" id="674948at2759"/>
<dbReference type="PANTHER" id="PTHR46004:SF3">
    <property type="entry name" value="CYCLIC AMP RESPONSE ELEMENT-BINDING PROTEIN A"/>
    <property type="match status" value="1"/>
</dbReference>
<comment type="caution">
    <text evidence="10">The sequence shown here is derived from an EMBL/GenBank/DDBJ whole genome shotgun (WGS) entry which is preliminary data.</text>
</comment>
<feature type="region of interest" description="Disordered" evidence="7">
    <location>
        <begin position="264"/>
        <end position="291"/>
    </location>
</feature>
<proteinExistence type="predicted"/>
<dbReference type="Proteomes" id="UP000663829">
    <property type="component" value="Unassembled WGS sequence"/>
</dbReference>
<protein>
    <recommendedName>
        <fullName evidence="9">BZIP domain-containing protein</fullName>
    </recommendedName>
</protein>
<dbReference type="Gene3D" id="1.20.5.170">
    <property type="match status" value="1"/>
</dbReference>
<dbReference type="SMART" id="SM00338">
    <property type="entry name" value="BRLZ"/>
    <property type="match status" value="1"/>
</dbReference>
<dbReference type="Proteomes" id="UP000677228">
    <property type="component" value="Unassembled WGS sequence"/>
</dbReference>
<keyword evidence="8" id="KW-0812">Transmembrane</keyword>
<accession>A0A813WM79</accession>
<dbReference type="EMBL" id="CAJOBC010000966">
    <property type="protein sequence ID" value="CAF3643433.1"/>
    <property type="molecule type" value="Genomic_DNA"/>
</dbReference>
<dbReference type="PROSITE" id="PS00036">
    <property type="entry name" value="BZIP_BASIC"/>
    <property type="match status" value="1"/>
</dbReference>
<keyword evidence="8" id="KW-1133">Transmembrane helix</keyword>
<evidence type="ECO:0000259" key="9">
    <source>
        <dbReference type="PROSITE" id="PS50217"/>
    </source>
</evidence>
<evidence type="ECO:0000256" key="7">
    <source>
        <dbReference type="SAM" id="MobiDB-lite"/>
    </source>
</evidence>
<dbReference type="InterPro" id="IPR046347">
    <property type="entry name" value="bZIP_sf"/>
</dbReference>
<dbReference type="EMBL" id="CAJNOQ010000966">
    <property type="protein sequence ID" value="CAF0855679.1"/>
    <property type="molecule type" value="Genomic_DNA"/>
</dbReference>
<feature type="transmembrane region" description="Helical" evidence="8">
    <location>
        <begin position="432"/>
        <end position="452"/>
    </location>
</feature>
<feature type="domain" description="BZIP" evidence="9">
    <location>
        <begin position="360"/>
        <end position="412"/>
    </location>
</feature>
<dbReference type="InterPro" id="IPR004827">
    <property type="entry name" value="bZIP"/>
</dbReference>
<feature type="compositionally biased region" description="Low complexity" evidence="7">
    <location>
        <begin position="462"/>
        <end position="480"/>
    </location>
</feature>
<keyword evidence="2" id="KW-0805">Transcription regulation</keyword>
<feature type="region of interest" description="Disordered" evidence="7">
    <location>
        <begin position="462"/>
        <end position="505"/>
    </location>
</feature>
<keyword evidence="5" id="KW-0539">Nucleus</keyword>
<dbReference type="GO" id="GO:0005634">
    <property type="term" value="C:nucleus"/>
    <property type="evidence" value="ECO:0007669"/>
    <property type="project" value="UniProtKB-SubCell"/>
</dbReference>
<evidence type="ECO:0000256" key="3">
    <source>
        <dbReference type="ARBA" id="ARBA00023125"/>
    </source>
</evidence>
<keyword evidence="3" id="KW-0238">DNA-binding</keyword>
<dbReference type="GO" id="GO:0035497">
    <property type="term" value="F:cAMP response element binding"/>
    <property type="evidence" value="ECO:0007669"/>
    <property type="project" value="TreeGrafter"/>
</dbReference>
<keyword evidence="6" id="KW-0175">Coiled coil</keyword>
<dbReference type="SUPFAM" id="SSF57959">
    <property type="entry name" value="Leucine zipper domain"/>
    <property type="match status" value="1"/>
</dbReference>
<gene>
    <name evidence="10" type="ORF">GPM918_LOCUS6315</name>
    <name evidence="11" type="ORF">OVA965_LOCUS17642</name>
    <name evidence="12" type="ORF">SRO942_LOCUS6315</name>
    <name evidence="13" type="ORF">TMI583_LOCUS17653</name>
</gene>
<evidence type="ECO:0000313" key="10">
    <source>
        <dbReference type="EMBL" id="CAF0855679.1"/>
    </source>
</evidence>
<feature type="compositionally biased region" description="Polar residues" evidence="7">
    <location>
        <begin position="278"/>
        <end position="291"/>
    </location>
</feature>
<dbReference type="Pfam" id="PF00170">
    <property type="entry name" value="bZIP_1"/>
    <property type="match status" value="1"/>
</dbReference>
<keyword evidence="14" id="KW-1185">Reference proteome</keyword>
<organism evidence="10 14">
    <name type="scientific">Didymodactylos carnosus</name>
    <dbReference type="NCBI Taxonomy" id="1234261"/>
    <lineage>
        <taxon>Eukaryota</taxon>
        <taxon>Metazoa</taxon>
        <taxon>Spiralia</taxon>
        <taxon>Gnathifera</taxon>
        <taxon>Rotifera</taxon>
        <taxon>Eurotatoria</taxon>
        <taxon>Bdelloidea</taxon>
        <taxon>Philodinida</taxon>
        <taxon>Philodinidae</taxon>
        <taxon>Didymodactylos</taxon>
    </lineage>
</organism>
<keyword evidence="4" id="KW-0804">Transcription</keyword>